<dbReference type="GO" id="GO:0016887">
    <property type="term" value="F:ATP hydrolysis activity"/>
    <property type="evidence" value="ECO:0007669"/>
    <property type="project" value="InterPro"/>
</dbReference>
<dbReference type="SMART" id="SM01043">
    <property type="entry name" value="BTAD"/>
    <property type="match status" value="1"/>
</dbReference>
<evidence type="ECO:0000259" key="7">
    <source>
        <dbReference type="PROSITE" id="PS51755"/>
    </source>
</evidence>
<dbReference type="Pfam" id="PF03704">
    <property type="entry name" value="BTAD"/>
    <property type="match status" value="1"/>
</dbReference>
<evidence type="ECO:0000313" key="9">
    <source>
        <dbReference type="Proteomes" id="UP000660611"/>
    </source>
</evidence>
<evidence type="ECO:0000256" key="4">
    <source>
        <dbReference type="ARBA" id="ARBA00023163"/>
    </source>
</evidence>
<dbReference type="InterPro" id="IPR001867">
    <property type="entry name" value="OmpR/PhoB-type_DNA-bd"/>
</dbReference>
<dbReference type="SUPFAM" id="SSF52540">
    <property type="entry name" value="P-loop containing nucleoside triphosphate hydrolases"/>
    <property type="match status" value="1"/>
</dbReference>
<dbReference type="PANTHER" id="PTHR35807:SF1">
    <property type="entry name" value="TRANSCRIPTIONAL REGULATOR REDD"/>
    <property type="match status" value="1"/>
</dbReference>
<feature type="DNA-binding region" description="OmpR/PhoB-type" evidence="5">
    <location>
        <begin position="12"/>
        <end position="118"/>
    </location>
</feature>
<dbReference type="Proteomes" id="UP000660611">
    <property type="component" value="Unassembled WGS sequence"/>
</dbReference>
<reference evidence="8" key="1">
    <citation type="submission" date="2021-01" db="EMBL/GenBank/DDBJ databases">
        <title>Whole genome shotgun sequence of Dactylosporangium siamense NBRC 106093.</title>
        <authorList>
            <person name="Komaki H."/>
            <person name="Tamura T."/>
        </authorList>
    </citation>
    <scope>NUCLEOTIDE SEQUENCE</scope>
    <source>
        <strain evidence="8">NBRC 106093</strain>
    </source>
</reference>
<feature type="domain" description="OmpR/PhoB-type" evidence="7">
    <location>
        <begin position="12"/>
        <end position="118"/>
    </location>
</feature>
<evidence type="ECO:0000256" key="5">
    <source>
        <dbReference type="PROSITE-ProRule" id="PRU01091"/>
    </source>
</evidence>
<dbReference type="AlphaFoldDB" id="A0A919UGB1"/>
<sequence length="719" mass="75605">MRSTWGEPLNPCGALPIAAAVDVRVLGQIEIIDGDGRRMTGDDLPRRARQVLGVLAARHDRVQSKDALADAVWGADLPGNATAALEHYVSVLRRALQPGVPTSRSFIVTRAGGYVFATDRARLDLAELRAAAKIAERRPGQLDVRERIVELAPELPFAEDEYADWAAPARAEVKAVLVAALLDLAEPAAAVDPARALRLAREATELEPFTERGYRLAMLAGAGLGRADEVVRWFDLCRRALADDLGIAPSADTTSLRDRLLTELHTAAPATGAGAGSGAAGSQDRPAGERRRGGDRRKADRRASTQETTQPETGRNGTAEPETAEPETARPGTARNATAQPETARPGTARPGTARNATAQPETGQPGTARNATAQPETGQPEIAQNGTVRNGVAGQEVAHDAGGVAGAVGFAERRRLAVVREPLPGPLEVSAPVAFVGRGAELAVLADGPGVIHVIGPAGAGKSALLARLREEAPRRVGLGRGPGPGGALRLGWLRTALHQLGRPADQALDAAMGERRPLRPAELDAIAGDLRGCVIAVDDAEHLDADSVSELRWLRERGPRVVVSYRYPSAITDRPLHALDADLVLRLDPLGERDLPADVLAASGGIPALILPGDAAMAGAVAMHLARQRTRWMPPAAWEILRLTAALGTLRVEQLAATGGLDLDEVLAAVDRLVHAHLLVEGPGGSVRHRSDLVRSAVAAQISAAHGHHLRDRLATA</sequence>
<evidence type="ECO:0000313" key="8">
    <source>
        <dbReference type="EMBL" id="GIG51101.1"/>
    </source>
</evidence>
<dbReference type="EMBL" id="BONQ01000150">
    <property type="protein sequence ID" value="GIG51101.1"/>
    <property type="molecule type" value="Genomic_DNA"/>
</dbReference>
<dbReference type="InterPro" id="IPR011990">
    <property type="entry name" value="TPR-like_helical_dom_sf"/>
</dbReference>
<evidence type="ECO:0000256" key="1">
    <source>
        <dbReference type="ARBA" id="ARBA00005820"/>
    </source>
</evidence>
<feature type="compositionally biased region" description="Basic and acidic residues" evidence="6">
    <location>
        <begin position="286"/>
        <end position="304"/>
    </location>
</feature>
<gene>
    <name evidence="8" type="ORF">Dsi01nite_091420</name>
</gene>
<comment type="caution">
    <text evidence="8">The sequence shown here is derived from an EMBL/GenBank/DDBJ whole genome shotgun (WGS) entry which is preliminary data.</text>
</comment>
<keyword evidence="2" id="KW-0805">Transcription regulation</keyword>
<keyword evidence="9" id="KW-1185">Reference proteome</keyword>
<dbReference type="Pfam" id="PF13401">
    <property type="entry name" value="AAA_22"/>
    <property type="match status" value="1"/>
</dbReference>
<accession>A0A919UGB1</accession>
<keyword evidence="4" id="KW-0804">Transcription</keyword>
<dbReference type="Gene3D" id="1.25.40.10">
    <property type="entry name" value="Tetratricopeptide repeat domain"/>
    <property type="match status" value="1"/>
</dbReference>
<feature type="compositionally biased region" description="Polar residues" evidence="6">
    <location>
        <begin position="305"/>
        <end position="316"/>
    </location>
</feature>
<evidence type="ECO:0000256" key="2">
    <source>
        <dbReference type="ARBA" id="ARBA00023015"/>
    </source>
</evidence>
<dbReference type="InterPro" id="IPR049945">
    <property type="entry name" value="AAA_22"/>
</dbReference>
<dbReference type="InterPro" id="IPR016032">
    <property type="entry name" value="Sig_transdc_resp-reg_C-effctor"/>
</dbReference>
<evidence type="ECO:0000256" key="3">
    <source>
        <dbReference type="ARBA" id="ARBA00023125"/>
    </source>
</evidence>
<dbReference type="SUPFAM" id="SSF48452">
    <property type="entry name" value="TPR-like"/>
    <property type="match status" value="1"/>
</dbReference>
<dbReference type="GO" id="GO:0000160">
    <property type="term" value="P:phosphorelay signal transduction system"/>
    <property type="evidence" value="ECO:0007669"/>
    <property type="project" value="InterPro"/>
</dbReference>
<dbReference type="GO" id="GO:0006355">
    <property type="term" value="P:regulation of DNA-templated transcription"/>
    <property type="evidence" value="ECO:0007669"/>
    <property type="project" value="InterPro"/>
</dbReference>
<dbReference type="SUPFAM" id="SSF46894">
    <property type="entry name" value="C-terminal effector domain of the bipartite response regulators"/>
    <property type="match status" value="1"/>
</dbReference>
<comment type="similarity">
    <text evidence="1">Belongs to the AfsR/DnrI/RedD regulatory family.</text>
</comment>
<dbReference type="PROSITE" id="PS51755">
    <property type="entry name" value="OMPR_PHOB"/>
    <property type="match status" value="1"/>
</dbReference>
<dbReference type="SMART" id="SM00862">
    <property type="entry name" value="Trans_reg_C"/>
    <property type="match status" value="1"/>
</dbReference>
<dbReference type="InterPro" id="IPR036388">
    <property type="entry name" value="WH-like_DNA-bd_sf"/>
</dbReference>
<name>A0A919UGB1_9ACTN</name>
<dbReference type="GO" id="GO:0003677">
    <property type="term" value="F:DNA binding"/>
    <property type="evidence" value="ECO:0007669"/>
    <property type="project" value="UniProtKB-UniRule"/>
</dbReference>
<dbReference type="InterPro" id="IPR051677">
    <property type="entry name" value="AfsR-DnrI-RedD_regulator"/>
</dbReference>
<dbReference type="PANTHER" id="PTHR35807">
    <property type="entry name" value="TRANSCRIPTIONAL REGULATOR REDD-RELATED"/>
    <property type="match status" value="1"/>
</dbReference>
<dbReference type="Pfam" id="PF00486">
    <property type="entry name" value="Trans_reg_C"/>
    <property type="match status" value="1"/>
</dbReference>
<dbReference type="InterPro" id="IPR027417">
    <property type="entry name" value="P-loop_NTPase"/>
</dbReference>
<dbReference type="Gene3D" id="1.10.10.10">
    <property type="entry name" value="Winged helix-like DNA-binding domain superfamily/Winged helix DNA-binding domain"/>
    <property type="match status" value="1"/>
</dbReference>
<organism evidence="8 9">
    <name type="scientific">Dactylosporangium siamense</name>
    <dbReference type="NCBI Taxonomy" id="685454"/>
    <lineage>
        <taxon>Bacteria</taxon>
        <taxon>Bacillati</taxon>
        <taxon>Actinomycetota</taxon>
        <taxon>Actinomycetes</taxon>
        <taxon>Micromonosporales</taxon>
        <taxon>Micromonosporaceae</taxon>
        <taxon>Dactylosporangium</taxon>
    </lineage>
</organism>
<feature type="compositionally biased region" description="Polar residues" evidence="6">
    <location>
        <begin position="355"/>
        <end position="385"/>
    </location>
</feature>
<feature type="region of interest" description="Disordered" evidence="6">
    <location>
        <begin position="268"/>
        <end position="385"/>
    </location>
</feature>
<keyword evidence="3 5" id="KW-0238">DNA-binding</keyword>
<protein>
    <recommendedName>
        <fullName evidence="7">OmpR/PhoB-type domain-containing protein</fullName>
    </recommendedName>
</protein>
<evidence type="ECO:0000256" key="6">
    <source>
        <dbReference type="SAM" id="MobiDB-lite"/>
    </source>
</evidence>
<dbReference type="InterPro" id="IPR005158">
    <property type="entry name" value="BTAD"/>
</dbReference>
<proteinExistence type="inferred from homology"/>